<dbReference type="RefSeq" id="WP_012797686.1">
    <property type="nucleotide sequence ID" value="NC_013165.1"/>
</dbReference>
<dbReference type="InterPro" id="IPR017896">
    <property type="entry name" value="4Fe4S_Fe-S-bd"/>
</dbReference>
<dbReference type="PROSITE" id="PS51379">
    <property type="entry name" value="4FE4S_FER_2"/>
    <property type="match status" value="1"/>
</dbReference>
<proteinExistence type="predicted"/>
<dbReference type="eggNOG" id="COG1600">
    <property type="taxonomic scope" value="Bacteria"/>
</dbReference>
<dbReference type="PANTHER" id="PTHR42827">
    <property type="entry name" value="IRON-SULFUR CLUSTER-BINDING PROTEIN-RELATED"/>
    <property type="match status" value="1"/>
</dbReference>
<dbReference type="GO" id="GO:0051536">
    <property type="term" value="F:iron-sulfur cluster binding"/>
    <property type="evidence" value="ECO:0007669"/>
    <property type="project" value="UniProtKB-KW"/>
</dbReference>
<keyword evidence="1" id="KW-0479">Metal-binding</keyword>
<dbReference type="Pfam" id="PF00037">
    <property type="entry name" value="Fer4"/>
    <property type="match status" value="1"/>
</dbReference>
<sequence length="277" mass="30438">MDKELIRQAAAELYKQLPGNILDEAMDILPEHVGTRMFDEPLVGFGGADDALFDEYKKVGVIGPWHMSPAEWLPQAKTVVSLFFPASLEVRQSNRRAKEKASDLWAYARIEGQAFIGSYMAALQGWFRELGVEACVPALDPRWLAVRAGEGIEGYPEIREDTYGSNWSERHAAYVCGLGTFGLSKGLITEKGMAGRFGSILIDAKLAPDLRPYSGIYDYCTRCGACIKRCPVAAIDLEHGKDHTVCGPFLALSRTLLAPRYGCGLCQTGVPCETRIP</sequence>
<keyword evidence="3" id="KW-0411">Iron-sulfur</keyword>
<evidence type="ECO:0000256" key="1">
    <source>
        <dbReference type="ARBA" id="ARBA00022723"/>
    </source>
</evidence>
<dbReference type="PANTHER" id="PTHR42827:SF1">
    <property type="entry name" value="IRON-SULFUR CLUSTER-BINDING PROTEIN"/>
    <property type="match status" value="1"/>
</dbReference>
<dbReference type="Gene3D" id="3.30.70.20">
    <property type="match status" value="1"/>
</dbReference>
<protein>
    <submittedName>
        <fullName evidence="5">Uncharacterized Fe-S protein</fullName>
    </submittedName>
</protein>
<evidence type="ECO:0000256" key="2">
    <source>
        <dbReference type="ARBA" id="ARBA00023004"/>
    </source>
</evidence>
<accession>C7N360</accession>
<organism evidence="5 6">
    <name type="scientific">Slackia heliotrinireducens (strain ATCC 29202 / DSM 20476 / NCTC 11029 / RHS 1)</name>
    <name type="common">Peptococcus heliotrinreducens</name>
    <dbReference type="NCBI Taxonomy" id="471855"/>
    <lineage>
        <taxon>Bacteria</taxon>
        <taxon>Bacillati</taxon>
        <taxon>Actinomycetota</taxon>
        <taxon>Coriobacteriia</taxon>
        <taxon>Eggerthellales</taxon>
        <taxon>Eggerthellaceae</taxon>
        <taxon>Slackia</taxon>
    </lineage>
</organism>
<dbReference type="InterPro" id="IPR017900">
    <property type="entry name" value="4Fe4S_Fe_S_CS"/>
</dbReference>
<evidence type="ECO:0000313" key="5">
    <source>
        <dbReference type="EMBL" id="ACV21581.1"/>
    </source>
</evidence>
<dbReference type="Proteomes" id="UP000002026">
    <property type="component" value="Chromosome"/>
</dbReference>
<dbReference type="PROSITE" id="PS00198">
    <property type="entry name" value="4FE4S_FER_1"/>
    <property type="match status" value="1"/>
</dbReference>
<dbReference type="SUPFAM" id="SSF54862">
    <property type="entry name" value="4Fe-4S ferredoxins"/>
    <property type="match status" value="1"/>
</dbReference>
<evidence type="ECO:0000313" key="6">
    <source>
        <dbReference type="Proteomes" id="UP000002026"/>
    </source>
</evidence>
<keyword evidence="2" id="KW-0408">Iron</keyword>
<gene>
    <name evidence="5" type="ordered locus">Shel_05220</name>
</gene>
<dbReference type="STRING" id="471855.Shel_05220"/>
<dbReference type="GO" id="GO:0046872">
    <property type="term" value="F:metal ion binding"/>
    <property type="evidence" value="ECO:0007669"/>
    <property type="project" value="UniProtKB-KW"/>
</dbReference>
<feature type="domain" description="4Fe-4S ferredoxin-type" evidence="4">
    <location>
        <begin position="210"/>
        <end position="240"/>
    </location>
</feature>
<keyword evidence="6" id="KW-1185">Reference proteome</keyword>
<dbReference type="AlphaFoldDB" id="C7N360"/>
<name>C7N360_SLAHD</name>
<dbReference type="KEGG" id="shi:Shel_05220"/>
<reference evidence="5 6" key="1">
    <citation type="journal article" date="2009" name="Stand. Genomic Sci.">
        <title>Complete genome sequence of Slackia heliotrinireducens type strain (RHS 1).</title>
        <authorList>
            <person name="Pukall R."/>
            <person name="Lapidus A."/>
            <person name="Nolan M."/>
            <person name="Copeland A."/>
            <person name="Glavina Del Rio T."/>
            <person name="Lucas S."/>
            <person name="Chen F."/>
            <person name="Tice H."/>
            <person name="Cheng J.F."/>
            <person name="Chertkov O."/>
            <person name="Bruce D."/>
            <person name="Goodwin L."/>
            <person name="Kuske C."/>
            <person name="Brettin T."/>
            <person name="Detter J.C."/>
            <person name="Han C."/>
            <person name="Pitluck S."/>
            <person name="Pati A."/>
            <person name="Mavrommatis K."/>
            <person name="Ivanova N."/>
            <person name="Ovchinnikova G."/>
            <person name="Chen A."/>
            <person name="Palaniappan K."/>
            <person name="Schneider S."/>
            <person name="Rohde M."/>
            <person name="Chain P."/>
            <person name="D'haeseleer P."/>
            <person name="Goker M."/>
            <person name="Bristow J."/>
            <person name="Eisen J.A."/>
            <person name="Markowitz V."/>
            <person name="Kyrpides N.C."/>
            <person name="Klenk H.P."/>
            <person name="Hugenholtz P."/>
        </authorList>
    </citation>
    <scope>NUCLEOTIDE SEQUENCE [LARGE SCALE GENOMIC DNA]</scope>
    <source>
        <strain evidence="6">ATCC 29202 / DSM 20476 / NCTC 11029 / RHS 1</strain>
    </source>
</reference>
<dbReference type="EMBL" id="CP001684">
    <property type="protein sequence ID" value="ACV21581.1"/>
    <property type="molecule type" value="Genomic_DNA"/>
</dbReference>
<evidence type="ECO:0000256" key="3">
    <source>
        <dbReference type="ARBA" id="ARBA00023014"/>
    </source>
</evidence>
<dbReference type="HOGENOM" id="CLU_061526_0_0_11"/>
<evidence type="ECO:0000259" key="4">
    <source>
        <dbReference type="PROSITE" id="PS51379"/>
    </source>
</evidence>